<reference evidence="18" key="1">
    <citation type="journal article" date="2020" name="Ecol. Evol.">
        <title>Genome structure and content of the rice root-knot nematode (Meloidogyne graminicola).</title>
        <authorList>
            <person name="Phan N.T."/>
            <person name="Danchin E.G.J."/>
            <person name="Klopp C."/>
            <person name="Perfus-Barbeoch L."/>
            <person name="Kozlowski D.K."/>
            <person name="Koutsovoulos G.D."/>
            <person name="Lopez-Roques C."/>
            <person name="Bouchez O."/>
            <person name="Zahm M."/>
            <person name="Besnard G."/>
            <person name="Bellafiore S."/>
        </authorList>
    </citation>
    <scope>NUCLEOTIDE SEQUENCE</scope>
    <source>
        <strain evidence="18">VN-18</strain>
    </source>
</reference>
<keyword evidence="15" id="KW-0812">Transmembrane</keyword>
<dbReference type="PROSITE" id="PS00039">
    <property type="entry name" value="DEAD_ATP_HELICASE"/>
    <property type="match status" value="1"/>
</dbReference>
<evidence type="ECO:0000313" key="18">
    <source>
        <dbReference type="EMBL" id="KAF7638694.1"/>
    </source>
</evidence>
<dbReference type="EC" id="3.6.4.13" evidence="13"/>
<evidence type="ECO:0000256" key="10">
    <source>
        <dbReference type="ARBA" id="ARBA00022884"/>
    </source>
</evidence>
<evidence type="ECO:0000256" key="11">
    <source>
        <dbReference type="ARBA" id="ARBA00024357"/>
    </source>
</evidence>
<keyword evidence="7 13" id="KW-0347">Helicase</keyword>
<feature type="compositionally biased region" description="Polar residues" evidence="14">
    <location>
        <begin position="460"/>
        <end position="469"/>
    </location>
</feature>
<comment type="domain">
    <text evidence="13">The Q motif is unique to and characteristic of the DEAD box family of RNA helicases and controls ATP binding and hydrolysis.</text>
</comment>
<proteinExistence type="inferred from homology"/>
<feature type="region of interest" description="Disordered" evidence="14">
    <location>
        <begin position="457"/>
        <end position="480"/>
    </location>
</feature>
<dbReference type="Proteomes" id="UP000605970">
    <property type="component" value="Unassembled WGS sequence"/>
</dbReference>
<evidence type="ECO:0000256" key="8">
    <source>
        <dbReference type="ARBA" id="ARBA00022837"/>
    </source>
</evidence>
<keyword evidence="19" id="KW-1185">Reference proteome</keyword>
<dbReference type="InterPro" id="IPR001650">
    <property type="entry name" value="Helicase_C-like"/>
</dbReference>
<dbReference type="CDD" id="cd09080">
    <property type="entry name" value="TDP2"/>
    <property type="match status" value="1"/>
</dbReference>
<dbReference type="OrthoDB" id="10259640at2759"/>
<dbReference type="SUPFAM" id="SSF69819">
    <property type="entry name" value="MTH1598-like"/>
    <property type="match status" value="1"/>
</dbReference>
<gene>
    <name evidence="18" type="ORF">Mgra_00001776</name>
</gene>
<dbReference type="SUPFAM" id="SSF52540">
    <property type="entry name" value="P-loop containing nucleoside triphosphate hydrolases"/>
    <property type="match status" value="1"/>
</dbReference>
<dbReference type="InterPro" id="IPR036820">
    <property type="entry name" value="Archease_dom_sf"/>
</dbReference>
<dbReference type="InterPro" id="IPR025313">
    <property type="entry name" value="SPB4-like_CTE"/>
</dbReference>
<evidence type="ECO:0000259" key="16">
    <source>
        <dbReference type="PROSITE" id="PS51192"/>
    </source>
</evidence>
<dbReference type="InterPro" id="IPR015257">
    <property type="entry name" value="Maf1"/>
</dbReference>
<dbReference type="GO" id="GO:0046872">
    <property type="term" value="F:metal ion binding"/>
    <property type="evidence" value="ECO:0007669"/>
    <property type="project" value="UniProtKB-KW"/>
</dbReference>
<dbReference type="InterPro" id="IPR038564">
    <property type="entry name" value="Maf1_sf"/>
</dbReference>
<dbReference type="Gene3D" id="3.40.50.300">
    <property type="entry name" value="P-loop containing nucleotide triphosphate hydrolases"/>
    <property type="match status" value="3"/>
</dbReference>
<evidence type="ECO:0000256" key="13">
    <source>
        <dbReference type="RuleBase" id="RU365068"/>
    </source>
</evidence>
<evidence type="ECO:0000259" key="17">
    <source>
        <dbReference type="PROSITE" id="PS51194"/>
    </source>
</evidence>
<dbReference type="InterPro" id="IPR014001">
    <property type="entry name" value="Helicase_ATP-bd"/>
</dbReference>
<dbReference type="PROSITE" id="PS51192">
    <property type="entry name" value="HELICASE_ATP_BIND_1"/>
    <property type="match status" value="1"/>
</dbReference>
<dbReference type="Pfam" id="PF00270">
    <property type="entry name" value="DEAD"/>
    <property type="match status" value="1"/>
</dbReference>
<keyword evidence="4" id="KW-0479">Metal-binding</keyword>
<comment type="caution">
    <text evidence="18">The sequence shown here is derived from an EMBL/GenBank/DDBJ whole genome shotgun (WGS) entry which is preliminary data.</text>
</comment>
<dbReference type="InterPro" id="IPR000629">
    <property type="entry name" value="RNA-helicase_DEAD-box_CS"/>
</dbReference>
<dbReference type="InterPro" id="IPR027417">
    <property type="entry name" value="P-loop_NTPase"/>
</dbReference>
<dbReference type="GO" id="GO:0043186">
    <property type="term" value="C:P granule"/>
    <property type="evidence" value="ECO:0007669"/>
    <property type="project" value="UniProtKB-ARBA"/>
</dbReference>
<dbReference type="CDD" id="cd18787">
    <property type="entry name" value="SF2_C_DEAD"/>
    <property type="match status" value="1"/>
</dbReference>
<dbReference type="AlphaFoldDB" id="A0A8S9ZY59"/>
<dbReference type="GO" id="GO:0008033">
    <property type="term" value="P:tRNA processing"/>
    <property type="evidence" value="ECO:0007669"/>
    <property type="project" value="UniProtKB-KW"/>
</dbReference>
<feature type="domain" description="Helicase C-terminal" evidence="17">
    <location>
        <begin position="735"/>
        <end position="905"/>
    </location>
</feature>
<dbReference type="Pfam" id="PF00271">
    <property type="entry name" value="Helicase_C"/>
    <property type="match status" value="1"/>
</dbReference>
<name>A0A8S9ZY59_9BILA</name>
<dbReference type="Pfam" id="PF01951">
    <property type="entry name" value="Archease"/>
    <property type="match status" value="1"/>
</dbReference>
<evidence type="ECO:0000256" key="2">
    <source>
        <dbReference type="ARBA" id="ARBA00007963"/>
    </source>
</evidence>
<dbReference type="SMART" id="SM00490">
    <property type="entry name" value="HELICc"/>
    <property type="match status" value="1"/>
</dbReference>
<comment type="similarity">
    <text evidence="11">Belongs to the DEAD box helicase family. DDX18/HAS1 subfamily.</text>
</comment>
<dbReference type="Gene3D" id="3.60.10.10">
    <property type="entry name" value="Endonuclease/exonuclease/phosphatase"/>
    <property type="match status" value="1"/>
</dbReference>
<keyword evidence="10 13" id="KW-0694">RNA-binding</keyword>
<feature type="domain" description="Helicase ATP-binding" evidence="16">
    <location>
        <begin position="539"/>
        <end position="711"/>
    </location>
</feature>
<dbReference type="Pfam" id="PF13959">
    <property type="entry name" value="CTE_SPB4"/>
    <property type="match status" value="1"/>
</dbReference>
<keyword evidence="9 13" id="KW-0067">ATP-binding</keyword>
<comment type="catalytic activity">
    <reaction evidence="12 13">
        <text>ATP + H2O = ADP + phosphate + H(+)</text>
        <dbReference type="Rhea" id="RHEA:13065"/>
        <dbReference type="ChEBI" id="CHEBI:15377"/>
        <dbReference type="ChEBI" id="CHEBI:15378"/>
        <dbReference type="ChEBI" id="CHEBI:30616"/>
        <dbReference type="ChEBI" id="CHEBI:43474"/>
        <dbReference type="ChEBI" id="CHEBI:456216"/>
        <dbReference type="EC" id="3.6.4.13"/>
    </reaction>
</comment>
<organism evidence="18 19">
    <name type="scientific">Meloidogyne graminicola</name>
    <dbReference type="NCBI Taxonomy" id="189291"/>
    <lineage>
        <taxon>Eukaryota</taxon>
        <taxon>Metazoa</taxon>
        <taxon>Ecdysozoa</taxon>
        <taxon>Nematoda</taxon>
        <taxon>Chromadorea</taxon>
        <taxon>Rhabditida</taxon>
        <taxon>Tylenchina</taxon>
        <taxon>Tylenchomorpha</taxon>
        <taxon>Tylenchoidea</taxon>
        <taxon>Meloidogynidae</taxon>
        <taxon>Meloidogyninae</taxon>
        <taxon>Meloidogyne</taxon>
    </lineage>
</organism>
<sequence length="1274" mass="146410">MSTENTQMLVFLKREDNFHFYLLHMFYVNICLFNGLSHSFVFFFCFYLCFCYIFIFSIVLSVLFSIKGAMKLLDNEKLDEIATTIARNAQDLLLDLRLESYSCKMVTSDKKEWKKSIKCPVEGRELQPLSLPEESVLSSSPNLTTMRLRHLSEMSNSGFSDNDTDENVGCGDNVVLVEAISKRTLFNILALLNQCYPDYDFSQTKSASFRKDCIISVDGKLVATVHNYGLVRDLLWRTIEDTIKIEDCCIYSYIPQYCGDPFTEDGCIWSFNFFFFNKTLKRFLFFASRALCNERIGRQPISQQLDLETDNKRMSEQNKIEDKIEPVIAPVHYNYLDHTADVQLHAWGNSLEEAIEQLVISLYGYMTLDISSVQFGYSMDFTATGHDLFSLLYNLLDTCLYNFSTEPFFIGSSAHILDFGRHDTDSGGEEFSRKLEQFRRGDRKKKIKKSDEEALFNGEDSITSENSQDGEIDDKSIGQNNDEISDAQQKESTDKLAISSSILTDVTFHSFQGRVANATLKAIDQMGFKMMTEIQAKSIPPLLEGADVLGAAKTGSGKTLAFLIPAIELLIRAEWKQQLGTGVIIISPTRELSMQTYGFEFISIYFLFHLVFFMNYWRNNQVYHMFLLWVVQIDKQKNKDFQKNTSSFVVQNLRMLVVDEADRIFDIGFEQEMHQIVRLLPKKRQTVLFSATCSPKVEELVRAALRTNPLKIGVMEHCGDSLNDLNNNDLATREGLEQGYVVCSSEKRFLLLFTFLKKNKSKKIMVFFSSCASVRFHQELLNFIDLPVLSIHGKQKQQKRTCTFFQFCRAKTGILLCTDVAARGLDIPSVDWIIQYDPPDEPREYIHRVGRTARGECGTGNALLILRPEELGFLRFLKAAKVTLNEYEFSWNKLANIQPQLERLISQNYYLNKSAKEAYKGYIRSYDSHSLKQIYDVNNLDLIKRALTEFFNNTNQIINNTSLTNNNQIDLVNGLQQQINNKRIFKENKEEEEELFPEELTLLSWNIDGLDKRQSQKRFTAALVIIAKTNPEVIFLQEMVETLMPQLNGLMSSMYNTFIQQPNCGYFCVILVSKNIKITKDEFIPFENTTMGRGMLIVEGVWQKLKLKLLNTHLESTAEYSNARSSQFAKCLEKVNLMEQNDETTLTIFGGDLNIRDKEVGNLPESIRDAWIEAGSKGQYRYTWDLKRNDNYAGIFGTGQPRARFDRILFRGPPQTKVDFHLDGINRIKGPNCFVSDHFALVCHFLMKNKEVDICSNDVVSPKRSRQSEELNLT</sequence>
<dbReference type="GO" id="GO:0016787">
    <property type="term" value="F:hydrolase activity"/>
    <property type="evidence" value="ECO:0007669"/>
    <property type="project" value="UniProtKB-KW"/>
</dbReference>
<dbReference type="GO" id="GO:0003723">
    <property type="term" value="F:RNA binding"/>
    <property type="evidence" value="ECO:0007669"/>
    <property type="project" value="UniProtKB-UniRule"/>
</dbReference>
<accession>A0A8S9ZY59</accession>
<dbReference type="InterPro" id="IPR005135">
    <property type="entry name" value="Endo/exonuclease/phosphatase"/>
</dbReference>
<comment type="similarity">
    <text evidence="2">Belongs to the archease family.</text>
</comment>
<dbReference type="SMART" id="SM01178">
    <property type="entry name" value="DUF4217"/>
    <property type="match status" value="1"/>
</dbReference>
<dbReference type="EMBL" id="JABEBT010000010">
    <property type="protein sequence ID" value="KAF7638694.1"/>
    <property type="molecule type" value="Genomic_DNA"/>
</dbReference>
<dbReference type="SMART" id="SM00487">
    <property type="entry name" value="DEXDc"/>
    <property type="match status" value="1"/>
</dbReference>
<dbReference type="InterPro" id="IPR023572">
    <property type="entry name" value="Archease_dom"/>
</dbReference>
<keyword evidence="3" id="KW-0819">tRNA processing</keyword>
<evidence type="ECO:0000256" key="12">
    <source>
        <dbReference type="ARBA" id="ARBA00047984"/>
    </source>
</evidence>
<comment type="similarity">
    <text evidence="1">Belongs to the MAF1 family.</text>
</comment>
<dbReference type="InterPro" id="IPR011545">
    <property type="entry name" value="DEAD/DEAH_box_helicase_dom"/>
</dbReference>
<dbReference type="SUPFAM" id="SSF56219">
    <property type="entry name" value="DNase I-like"/>
    <property type="match status" value="1"/>
</dbReference>
<evidence type="ECO:0000256" key="9">
    <source>
        <dbReference type="ARBA" id="ARBA00022840"/>
    </source>
</evidence>
<keyword evidence="15" id="KW-0472">Membrane</keyword>
<protein>
    <recommendedName>
        <fullName evidence="13">ATP-dependent RNA helicase</fullName>
        <ecNumber evidence="13">3.6.4.13</ecNumber>
    </recommendedName>
</protein>
<dbReference type="InterPro" id="IPR036691">
    <property type="entry name" value="Endo/exonu/phosph_ase_sf"/>
</dbReference>
<dbReference type="Gene3D" id="3.55.10.10">
    <property type="entry name" value="Archease domain"/>
    <property type="match status" value="1"/>
</dbReference>
<dbReference type="Pfam" id="PF09174">
    <property type="entry name" value="Maf1"/>
    <property type="match status" value="1"/>
</dbReference>
<keyword evidence="5 13" id="KW-0547">Nucleotide-binding</keyword>
<evidence type="ECO:0000256" key="5">
    <source>
        <dbReference type="ARBA" id="ARBA00022741"/>
    </source>
</evidence>
<keyword evidence="6 13" id="KW-0378">Hydrolase</keyword>
<evidence type="ECO:0000256" key="6">
    <source>
        <dbReference type="ARBA" id="ARBA00022801"/>
    </source>
</evidence>
<evidence type="ECO:0000256" key="15">
    <source>
        <dbReference type="SAM" id="Phobius"/>
    </source>
</evidence>
<evidence type="ECO:0000256" key="14">
    <source>
        <dbReference type="SAM" id="MobiDB-lite"/>
    </source>
</evidence>
<dbReference type="PROSITE" id="PS51194">
    <property type="entry name" value="HELICASE_CTER"/>
    <property type="match status" value="1"/>
</dbReference>
<feature type="transmembrane region" description="Helical" evidence="15">
    <location>
        <begin position="18"/>
        <end position="35"/>
    </location>
</feature>
<keyword evidence="8" id="KW-0106">Calcium</keyword>
<evidence type="ECO:0000256" key="3">
    <source>
        <dbReference type="ARBA" id="ARBA00022694"/>
    </source>
</evidence>
<evidence type="ECO:0000256" key="1">
    <source>
        <dbReference type="ARBA" id="ARBA00006231"/>
    </source>
</evidence>
<dbReference type="GO" id="GO:0003724">
    <property type="term" value="F:RNA helicase activity"/>
    <property type="evidence" value="ECO:0007669"/>
    <property type="project" value="UniProtKB-EC"/>
</dbReference>
<comment type="function">
    <text evidence="13">RNA helicase.</text>
</comment>
<dbReference type="Pfam" id="PF03372">
    <property type="entry name" value="Exo_endo_phos"/>
    <property type="match status" value="1"/>
</dbReference>
<dbReference type="PANTHER" id="PTHR24031">
    <property type="entry name" value="RNA HELICASE"/>
    <property type="match status" value="1"/>
</dbReference>
<evidence type="ECO:0000256" key="4">
    <source>
        <dbReference type="ARBA" id="ARBA00022723"/>
    </source>
</evidence>
<feature type="transmembrane region" description="Helical" evidence="15">
    <location>
        <begin position="41"/>
        <end position="64"/>
    </location>
</feature>
<evidence type="ECO:0000256" key="7">
    <source>
        <dbReference type="ARBA" id="ARBA00022806"/>
    </source>
</evidence>
<dbReference type="GO" id="GO:0005524">
    <property type="term" value="F:ATP binding"/>
    <property type="evidence" value="ECO:0007669"/>
    <property type="project" value="UniProtKB-UniRule"/>
</dbReference>
<evidence type="ECO:0000313" key="19">
    <source>
        <dbReference type="Proteomes" id="UP000605970"/>
    </source>
</evidence>
<dbReference type="GO" id="GO:0016480">
    <property type="term" value="P:negative regulation of transcription by RNA polymerase III"/>
    <property type="evidence" value="ECO:0007669"/>
    <property type="project" value="InterPro"/>
</dbReference>
<dbReference type="FunFam" id="3.40.50.300:FF:000379">
    <property type="entry name" value="RNA helicase"/>
    <property type="match status" value="1"/>
</dbReference>
<dbReference type="Gene3D" id="3.40.1000.50">
    <property type="entry name" value="Repressor of RNA polymerase III transcription Maf1"/>
    <property type="match status" value="1"/>
</dbReference>
<keyword evidence="15" id="KW-1133">Transmembrane helix</keyword>